<sequence>MHVSCALAFCVFDLHMVLDVYHACLFSSSYTLYSFSPFHWCSASGQVGNFLYCFLLVKVQPSYFHSIYGWCKLHGST</sequence>
<evidence type="ECO:0000313" key="1">
    <source>
        <dbReference type="EnsemblPlants" id="KQL25305"/>
    </source>
</evidence>
<protein>
    <submittedName>
        <fullName evidence="1">Uncharacterized protein</fullName>
    </submittedName>
</protein>
<organism evidence="1 2">
    <name type="scientific">Setaria italica</name>
    <name type="common">Foxtail millet</name>
    <name type="synonym">Panicum italicum</name>
    <dbReference type="NCBI Taxonomy" id="4555"/>
    <lineage>
        <taxon>Eukaryota</taxon>
        <taxon>Viridiplantae</taxon>
        <taxon>Streptophyta</taxon>
        <taxon>Embryophyta</taxon>
        <taxon>Tracheophyta</taxon>
        <taxon>Spermatophyta</taxon>
        <taxon>Magnoliopsida</taxon>
        <taxon>Liliopsida</taxon>
        <taxon>Poales</taxon>
        <taxon>Poaceae</taxon>
        <taxon>PACMAD clade</taxon>
        <taxon>Panicoideae</taxon>
        <taxon>Panicodae</taxon>
        <taxon>Paniceae</taxon>
        <taxon>Cenchrinae</taxon>
        <taxon>Setaria</taxon>
    </lineage>
</organism>
<dbReference type="HOGENOM" id="CLU_2642723_0_0_1"/>
<keyword evidence="2" id="KW-1185">Reference proteome</keyword>
<accession>K4A4K9</accession>
<evidence type="ECO:0000313" key="2">
    <source>
        <dbReference type="Proteomes" id="UP000004995"/>
    </source>
</evidence>
<proteinExistence type="predicted"/>
<dbReference type="EnsemblPlants" id="KQL25305">
    <property type="protein sequence ID" value="KQL25305"/>
    <property type="gene ID" value="SETIT_033813mg"/>
</dbReference>
<dbReference type="AlphaFoldDB" id="K4A4K9"/>
<reference evidence="1" key="2">
    <citation type="submission" date="2018-08" db="UniProtKB">
        <authorList>
            <consortium name="EnsemblPlants"/>
        </authorList>
    </citation>
    <scope>IDENTIFICATION</scope>
    <source>
        <strain evidence="1">Yugu1</strain>
    </source>
</reference>
<dbReference type="EMBL" id="AGNK02001193">
    <property type="status" value="NOT_ANNOTATED_CDS"/>
    <property type="molecule type" value="Genomic_DNA"/>
</dbReference>
<name>K4A4K9_SETIT</name>
<reference evidence="2" key="1">
    <citation type="journal article" date="2012" name="Nat. Biotechnol.">
        <title>Reference genome sequence of the model plant Setaria.</title>
        <authorList>
            <person name="Bennetzen J.L."/>
            <person name="Schmutz J."/>
            <person name="Wang H."/>
            <person name="Percifield R."/>
            <person name="Hawkins J."/>
            <person name="Pontaroli A.C."/>
            <person name="Estep M."/>
            <person name="Feng L."/>
            <person name="Vaughn J.N."/>
            <person name="Grimwood J."/>
            <person name="Jenkins J."/>
            <person name="Barry K."/>
            <person name="Lindquist E."/>
            <person name="Hellsten U."/>
            <person name="Deshpande S."/>
            <person name="Wang X."/>
            <person name="Wu X."/>
            <person name="Mitros T."/>
            <person name="Triplett J."/>
            <person name="Yang X."/>
            <person name="Ye C.Y."/>
            <person name="Mauro-Herrera M."/>
            <person name="Wang L."/>
            <person name="Li P."/>
            <person name="Sharma M."/>
            <person name="Sharma R."/>
            <person name="Ronald P.C."/>
            <person name="Panaud O."/>
            <person name="Kellogg E.A."/>
            <person name="Brutnell T.P."/>
            <person name="Doust A.N."/>
            <person name="Tuskan G.A."/>
            <person name="Rokhsar D."/>
            <person name="Devos K.M."/>
        </authorList>
    </citation>
    <scope>NUCLEOTIDE SEQUENCE [LARGE SCALE GENOMIC DNA]</scope>
    <source>
        <strain evidence="2">cv. Yugu1</strain>
    </source>
</reference>
<dbReference type="InParanoid" id="K4A4K9"/>
<dbReference type="Gramene" id="KQL25305">
    <property type="protein sequence ID" value="KQL25305"/>
    <property type="gene ID" value="SETIT_033813mg"/>
</dbReference>
<dbReference type="Proteomes" id="UP000004995">
    <property type="component" value="Unassembled WGS sequence"/>
</dbReference>